<proteinExistence type="predicted"/>
<dbReference type="EMBL" id="NIRI02000005">
    <property type="protein sequence ID" value="KAG5455327.1"/>
    <property type="molecule type" value="Genomic_DNA"/>
</dbReference>
<accession>A0A8T1N126</accession>
<dbReference type="Proteomes" id="UP000286415">
    <property type="component" value="Unassembled WGS sequence"/>
</dbReference>
<feature type="compositionally biased region" description="Low complexity" evidence="1">
    <location>
        <begin position="167"/>
        <end position="177"/>
    </location>
</feature>
<protein>
    <recommendedName>
        <fullName evidence="4">N-acetyltransferase domain-containing protein</fullName>
    </recommendedName>
</protein>
<reference evidence="2 3" key="1">
    <citation type="journal article" date="2018" name="Biotechnol. Adv.">
        <title>Improved genomic resources and new bioinformatic workflow for the carcinogenic parasite Clonorchis sinensis: Biotechnological implications.</title>
        <authorList>
            <person name="Wang D."/>
            <person name="Korhonen P.K."/>
            <person name="Gasser R.B."/>
            <person name="Young N.D."/>
        </authorList>
    </citation>
    <scope>NUCLEOTIDE SEQUENCE [LARGE SCALE GENOMIC DNA]</scope>
    <source>
        <strain evidence="2">Cs-k2</strain>
    </source>
</reference>
<comment type="caution">
    <text evidence="2">The sequence shown here is derived from an EMBL/GenBank/DDBJ whole genome shotgun (WGS) entry which is preliminary data.</text>
</comment>
<feature type="compositionally biased region" description="Polar residues" evidence="1">
    <location>
        <begin position="179"/>
        <end position="189"/>
    </location>
</feature>
<dbReference type="SUPFAM" id="SSF55729">
    <property type="entry name" value="Acyl-CoA N-acyltransferases (Nat)"/>
    <property type="match status" value="1"/>
</dbReference>
<gene>
    <name evidence="2" type="ORF">CSKR_104975</name>
</gene>
<evidence type="ECO:0008006" key="4">
    <source>
        <dbReference type="Google" id="ProtNLM"/>
    </source>
</evidence>
<name>A0A8T1N126_CLOSI</name>
<reference evidence="2 3" key="2">
    <citation type="journal article" date="2021" name="Genomics">
        <title>High-quality reference genome for Clonorchis sinensis.</title>
        <authorList>
            <person name="Young N.D."/>
            <person name="Stroehlein A.J."/>
            <person name="Kinkar L."/>
            <person name="Wang T."/>
            <person name="Sohn W.M."/>
            <person name="Chang B.C.H."/>
            <person name="Kaur P."/>
            <person name="Weisz D."/>
            <person name="Dudchenko O."/>
            <person name="Aiden E.L."/>
            <person name="Korhonen P.K."/>
            <person name="Gasser R.B."/>
        </authorList>
    </citation>
    <scope>NUCLEOTIDE SEQUENCE [LARGE SCALE GENOMIC DNA]</scope>
    <source>
        <strain evidence="2">Cs-k2</strain>
    </source>
</reference>
<feature type="region of interest" description="Disordered" evidence="1">
    <location>
        <begin position="496"/>
        <end position="560"/>
    </location>
</feature>
<evidence type="ECO:0000313" key="2">
    <source>
        <dbReference type="EMBL" id="KAG5455327.1"/>
    </source>
</evidence>
<feature type="compositionally biased region" description="Basic and acidic residues" evidence="1">
    <location>
        <begin position="537"/>
        <end position="548"/>
    </location>
</feature>
<evidence type="ECO:0000256" key="1">
    <source>
        <dbReference type="SAM" id="MobiDB-lite"/>
    </source>
</evidence>
<dbReference type="OrthoDB" id="10249393at2759"/>
<keyword evidence="3" id="KW-1185">Reference proteome</keyword>
<evidence type="ECO:0000313" key="3">
    <source>
        <dbReference type="Proteomes" id="UP000286415"/>
    </source>
</evidence>
<sequence>MASCPLTCGMPYFQIGNLNNLTLQANGDLNELDTWIYDFHTILKNKLYLQKDLCGFKLQDVAHAVAGLFLASLPAMDKETVYSAIVSRNNFCVVCYANTRDALAYINQNYSPKVEIGEEALNVELLEKFTHLLNNPTEINEVNSVPGPAELDTDSDSENEFRLVYPSEASETSNESNTQDDSMSKSGEASDQSIKSEHSSSSESDDELETVLLDGYKTFIGSSISRKLNLLKTIGSNPIYTLDLESIRSQMSAENHIAAACCFRVRFKDNKQRIIHVTLLGVRRFWRRRKIGTSIIKLLKNPEIVGPYDAIVVHADAEAEGFFENLGFSADVVLNSMWSEFASEYTNCKLMTYLPAFTVGRISLVHRFPVDNGMELGKMVGTRQFDMDFKQWRSDAENAHIAQVTLLHRAREEILWLRETVDYQAKRINDLHKELREAYVKLLQSTMPQSDGDENHTIASSPTQMRKRLEEINHLIASSVPVQISPVDLRKPTHTHFYTSFGDGDGGSDKYPELQKDDEDGLESQEVADTPDVDISLEDKSQDTKFQGDSKMPNSKEAPF</sequence>
<dbReference type="Gene3D" id="3.40.630.30">
    <property type="match status" value="1"/>
</dbReference>
<dbReference type="AlphaFoldDB" id="A0A8T1N126"/>
<organism evidence="2 3">
    <name type="scientific">Clonorchis sinensis</name>
    <name type="common">Chinese liver fluke</name>
    <dbReference type="NCBI Taxonomy" id="79923"/>
    <lineage>
        <taxon>Eukaryota</taxon>
        <taxon>Metazoa</taxon>
        <taxon>Spiralia</taxon>
        <taxon>Lophotrochozoa</taxon>
        <taxon>Platyhelminthes</taxon>
        <taxon>Trematoda</taxon>
        <taxon>Digenea</taxon>
        <taxon>Opisthorchiida</taxon>
        <taxon>Opisthorchiata</taxon>
        <taxon>Opisthorchiidae</taxon>
        <taxon>Clonorchis</taxon>
    </lineage>
</organism>
<dbReference type="InterPro" id="IPR016181">
    <property type="entry name" value="Acyl_CoA_acyltransferase"/>
</dbReference>
<feature type="region of interest" description="Disordered" evidence="1">
    <location>
        <begin position="139"/>
        <end position="158"/>
    </location>
</feature>
<feature type="region of interest" description="Disordered" evidence="1">
    <location>
        <begin position="165"/>
        <end position="207"/>
    </location>
</feature>